<dbReference type="GO" id="GO:0003677">
    <property type="term" value="F:DNA binding"/>
    <property type="evidence" value="ECO:0007669"/>
    <property type="project" value="InterPro"/>
</dbReference>
<evidence type="ECO:0000313" key="2">
    <source>
        <dbReference type="EMBL" id="RVW65138.1"/>
    </source>
</evidence>
<accession>A0A438FYZ2</accession>
<dbReference type="EMBL" id="QGNW01000692">
    <property type="protein sequence ID" value="RVW65138.1"/>
    <property type="molecule type" value="Genomic_DNA"/>
</dbReference>
<dbReference type="GO" id="GO:0004519">
    <property type="term" value="F:endonuclease activity"/>
    <property type="evidence" value="ECO:0007669"/>
    <property type="project" value="InterPro"/>
</dbReference>
<evidence type="ECO:0000256" key="1">
    <source>
        <dbReference type="SAM" id="MobiDB-lite"/>
    </source>
</evidence>
<feature type="compositionally biased region" description="Polar residues" evidence="1">
    <location>
        <begin position="206"/>
        <end position="220"/>
    </location>
</feature>
<feature type="region of interest" description="Disordered" evidence="1">
    <location>
        <begin position="190"/>
        <end position="220"/>
    </location>
</feature>
<name>A0A438FYZ2_VITVI</name>
<feature type="region of interest" description="Disordered" evidence="1">
    <location>
        <begin position="108"/>
        <end position="136"/>
    </location>
</feature>
<evidence type="ECO:0000313" key="3">
    <source>
        <dbReference type="Proteomes" id="UP000288805"/>
    </source>
</evidence>
<feature type="compositionally biased region" description="Low complexity" evidence="1">
    <location>
        <begin position="193"/>
        <end position="204"/>
    </location>
</feature>
<comment type="caution">
    <text evidence="2">The sequence shown here is derived from an EMBL/GenBank/DDBJ whole genome shotgun (WGS) entry which is preliminary data.</text>
</comment>
<sequence>MKGWSRREESAARKGKAPVAQMRDSMQEEKTIVSRKMWSNLFPPSVDHRQGHRSSSESLSLRSSSPFSEVRNLEVDFETRSQMERGIRESPIFRCLLSRKCKSCSREETSMSRGEADSRNSHLEEDKEGFTGRVGYDPRGSSVTDLPFIPRIRGKGIIFEGNCKISGAENMELRVVGSLNYVGIPVRVEEENQSASSNQLSESSTPRKSSNLLSGSSGDTVASPSGDFLIDGLSPRKMAKVREVLCSLDIKVYSRRKNRGPQGLGSSNKRRVVKDFLRSENPDVVMIQETKKEKCDRRKGSHSELLSQRAIRKGELEELILREEIHWRQKARVKWVKEGDCNSKFFHKVANGRRNKKYIKELENERGLVLNNAERITEEILLYFEKLYASPTGESWSVEGLDWSPISEESALRLDSPFIEEEISKAIFQLDRTRLRGLMALLLQFSKTVGM</sequence>
<feature type="region of interest" description="Disordered" evidence="1">
    <location>
        <begin position="41"/>
        <end position="63"/>
    </location>
</feature>
<dbReference type="InterPro" id="IPR020847">
    <property type="entry name" value="AP_endonuclease_F1_BS"/>
</dbReference>
<organism evidence="2 3">
    <name type="scientific">Vitis vinifera</name>
    <name type="common">Grape</name>
    <dbReference type="NCBI Taxonomy" id="29760"/>
    <lineage>
        <taxon>Eukaryota</taxon>
        <taxon>Viridiplantae</taxon>
        <taxon>Streptophyta</taxon>
        <taxon>Embryophyta</taxon>
        <taxon>Tracheophyta</taxon>
        <taxon>Spermatophyta</taxon>
        <taxon>Magnoliopsida</taxon>
        <taxon>eudicotyledons</taxon>
        <taxon>Gunneridae</taxon>
        <taxon>Pentapetalae</taxon>
        <taxon>rosids</taxon>
        <taxon>Vitales</taxon>
        <taxon>Vitaceae</taxon>
        <taxon>Viteae</taxon>
        <taxon>Vitis</taxon>
    </lineage>
</organism>
<reference evidence="2 3" key="1">
    <citation type="journal article" date="2018" name="PLoS Genet.">
        <title>Population sequencing reveals clonal diversity and ancestral inbreeding in the grapevine cultivar Chardonnay.</title>
        <authorList>
            <person name="Roach M.J."/>
            <person name="Johnson D.L."/>
            <person name="Bohlmann J."/>
            <person name="van Vuuren H.J."/>
            <person name="Jones S.J."/>
            <person name="Pretorius I.S."/>
            <person name="Schmidt S.A."/>
            <person name="Borneman A.R."/>
        </authorList>
    </citation>
    <scope>NUCLEOTIDE SEQUENCE [LARGE SCALE GENOMIC DNA]</scope>
    <source>
        <strain evidence="3">cv. Chardonnay</strain>
        <tissue evidence="2">Leaf</tissue>
    </source>
</reference>
<dbReference type="Proteomes" id="UP000288805">
    <property type="component" value="Unassembled WGS sequence"/>
</dbReference>
<gene>
    <name evidence="2" type="ORF">CK203_035786</name>
</gene>
<feature type="region of interest" description="Disordered" evidence="1">
    <location>
        <begin position="1"/>
        <end position="28"/>
    </location>
</feature>
<feature type="compositionally biased region" description="Basic and acidic residues" evidence="1">
    <location>
        <begin position="1"/>
        <end position="12"/>
    </location>
</feature>
<dbReference type="PROSITE" id="PS00726">
    <property type="entry name" value="AP_NUCLEASE_F1_1"/>
    <property type="match status" value="1"/>
</dbReference>
<protein>
    <submittedName>
        <fullName evidence="2">Uncharacterized protein</fullName>
    </submittedName>
</protein>
<dbReference type="AlphaFoldDB" id="A0A438FYZ2"/>
<feature type="compositionally biased region" description="Basic and acidic residues" evidence="1">
    <location>
        <begin position="108"/>
        <end position="130"/>
    </location>
</feature>
<dbReference type="GO" id="GO:0006281">
    <property type="term" value="P:DNA repair"/>
    <property type="evidence" value="ECO:0007669"/>
    <property type="project" value="InterPro"/>
</dbReference>
<proteinExistence type="predicted"/>